<dbReference type="Pfam" id="PF00403">
    <property type="entry name" value="HMA"/>
    <property type="match status" value="1"/>
</dbReference>
<keyword evidence="4" id="KW-1185">Reference proteome</keyword>
<keyword evidence="1" id="KW-0732">Signal</keyword>
<evidence type="ECO:0000256" key="1">
    <source>
        <dbReference type="SAM" id="SignalP"/>
    </source>
</evidence>
<comment type="caution">
    <text evidence="3">The sequence shown here is derived from an EMBL/GenBank/DDBJ whole genome shotgun (WGS) entry which is preliminary data.</text>
</comment>
<dbReference type="Gene3D" id="3.30.70.100">
    <property type="match status" value="1"/>
</dbReference>
<evidence type="ECO:0000259" key="2">
    <source>
        <dbReference type="PROSITE" id="PS50846"/>
    </source>
</evidence>
<dbReference type="InterPro" id="IPR036163">
    <property type="entry name" value="HMA_dom_sf"/>
</dbReference>
<feature type="chain" id="PRO_5045617575" evidence="1">
    <location>
        <begin position="22"/>
        <end position="110"/>
    </location>
</feature>
<dbReference type="CDD" id="cd00371">
    <property type="entry name" value="HMA"/>
    <property type="match status" value="1"/>
</dbReference>
<feature type="signal peptide" evidence="1">
    <location>
        <begin position="1"/>
        <end position="21"/>
    </location>
</feature>
<feature type="domain" description="HMA" evidence="2">
    <location>
        <begin position="24"/>
        <end position="89"/>
    </location>
</feature>
<accession>A0ABW9ZQG1</accession>
<dbReference type="EMBL" id="JAACJS010000006">
    <property type="protein sequence ID" value="NCI49346.1"/>
    <property type="molecule type" value="Genomic_DNA"/>
</dbReference>
<evidence type="ECO:0000313" key="4">
    <source>
        <dbReference type="Proteomes" id="UP000753802"/>
    </source>
</evidence>
<proteinExistence type="predicted"/>
<gene>
    <name evidence="3" type="ORF">GWC95_05395</name>
</gene>
<sequence>MKQVKFLLFFVLLFTASSIYAHDKTDTIRVSGGNCENCKQQIEKTLKVEGIIKAEWNAKTQLLIVTYATHTIRNIDIQKKIAEAGYDTEKQQATDEAYNKLEACCKYRKK</sequence>
<protein>
    <submittedName>
        <fullName evidence="3">ATPase</fullName>
    </submittedName>
</protein>
<dbReference type="PROSITE" id="PS50846">
    <property type="entry name" value="HMA_2"/>
    <property type="match status" value="1"/>
</dbReference>
<dbReference type="InterPro" id="IPR006121">
    <property type="entry name" value="HMA_dom"/>
</dbReference>
<organism evidence="3 4">
    <name type="scientific">Sediminibacterium roseum</name>
    <dbReference type="NCBI Taxonomy" id="1978412"/>
    <lineage>
        <taxon>Bacteria</taxon>
        <taxon>Pseudomonadati</taxon>
        <taxon>Bacteroidota</taxon>
        <taxon>Chitinophagia</taxon>
        <taxon>Chitinophagales</taxon>
        <taxon>Chitinophagaceae</taxon>
        <taxon>Sediminibacterium</taxon>
    </lineage>
</organism>
<dbReference type="RefSeq" id="WP_161817673.1">
    <property type="nucleotide sequence ID" value="NZ_JAACJS010000006.1"/>
</dbReference>
<reference evidence="3 4" key="1">
    <citation type="submission" date="2020-01" db="EMBL/GenBank/DDBJ databases">
        <title>Genome analysis.</title>
        <authorList>
            <person name="Wu S."/>
            <person name="Wang G."/>
        </authorList>
    </citation>
    <scope>NUCLEOTIDE SEQUENCE [LARGE SCALE GENOMIC DNA]</scope>
    <source>
        <strain evidence="3 4">SYL130</strain>
    </source>
</reference>
<dbReference type="Proteomes" id="UP000753802">
    <property type="component" value="Unassembled WGS sequence"/>
</dbReference>
<evidence type="ECO:0000313" key="3">
    <source>
        <dbReference type="EMBL" id="NCI49346.1"/>
    </source>
</evidence>
<name>A0ABW9ZQG1_9BACT</name>
<dbReference type="SUPFAM" id="SSF55008">
    <property type="entry name" value="HMA, heavy metal-associated domain"/>
    <property type="match status" value="1"/>
</dbReference>